<keyword evidence="2" id="KW-0812">Transmembrane</keyword>
<name>A0A3A8JGH2_9BACT</name>
<dbReference type="OrthoDB" id="5383179at2"/>
<dbReference type="Proteomes" id="UP000268094">
    <property type="component" value="Unassembled WGS sequence"/>
</dbReference>
<organism evidence="3 4">
    <name type="scientific">Corallococcus terminator</name>
    <dbReference type="NCBI Taxonomy" id="2316733"/>
    <lineage>
        <taxon>Bacteria</taxon>
        <taxon>Pseudomonadati</taxon>
        <taxon>Myxococcota</taxon>
        <taxon>Myxococcia</taxon>
        <taxon>Myxococcales</taxon>
        <taxon>Cystobacterineae</taxon>
        <taxon>Myxococcaceae</taxon>
        <taxon>Corallococcus</taxon>
    </lineage>
</organism>
<feature type="transmembrane region" description="Helical" evidence="2">
    <location>
        <begin position="39"/>
        <end position="62"/>
    </location>
</feature>
<accession>A0A3A8JGH2</accession>
<keyword evidence="2" id="KW-0472">Membrane</keyword>
<evidence type="ECO:0000256" key="1">
    <source>
        <dbReference type="SAM" id="MobiDB-lite"/>
    </source>
</evidence>
<gene>
    <name evidence="3" type="ORF">D7V88_12410</name>
</gene>
<comment type="caution">
    <text evidence="3">The sequence shown here is derived from an EMBL/GenBank/DDBJ whole genome shotgun (WGS) entry which is preliminary data.</text>
</comment>
<reference evidence="4" key="1">
    <citation type="submission" date="2018-09" db="EMBL/GenBank/DDBJ databases">
        <authorList>
            <person name="Livingstone P.G."/>
            <person name="Whitworth D.E."/>
        </authorList>
    </citation>
    <scope>NUCLEOTIDE SEQUENCE [LARGE SCALE GENOMIC DNA]</scope>
    <source>
        <strain evidence="4">CA054A</strain>
    </source>
</reference>
<feature type="transmembrane region" description="Helical" evidence="2">
    <location>
        <begin position="74"/>
        <end position="95"/>
    </location>
</feature>
<feature type="region of interest" description="Disordered" evidence="1">
    <location>
        <begin position="1"/>
        <end position="22"/>
    </location>
</feature>
<feature type="transmembrane region" description="Helical" evidence="2">
    <location>
        <begin position="107"/>
        <end position="126"/>
    </location>
</feature>
<dbReference type="AlphaFoldDB" id="A0A3A8JGH2"/>
<dbReference type="EMBL" id="RAVZ01000066">
    <property type="protein sequence ID" value="RKG89591.1"/>
    <property type="molecule type" value="Genomic_DNA"/>
</dbReference>
<sequence length="129" mass="13800">MAPFPPPRRRRRPEPAQEPPRSLGRQILDTLELSGPSGWWGLGIVLGVLVVGFGPLLLLALLDVSGPTRKALVALGPVSICLGFAILVGVCARRYGKALGWSRRQAWMLMGMFVGLGLLGGLGLWFGEA</sequence>
<proteinExistence type="predicted"/>
<evidence type="ECO:0000313" key="4">
    <source>
        <dbReference type="Proteomes" id="UP000268094"/>
    </source>
</evidence>
<evidence type="ECO:0000313" key="3">
    <source>
        <dbReference type="EMBL" id="RKG89591.1"/>
    </source>
</evidence>
<dbReference type="RefSeq" id="WP_120540848.1">
    <property type="nucleotide sequence ID" value="NZ_RAVZ01000066.1"/>
</dbReference>
<keyword evidence="2" id="KW-1133">Transmembrane helix</keyword>
<protein>
    <submittedName>
        <fullName evidence="3">Uncharacterized protein</fullName>
    </submittedName>
</protein>
<evidence type="ECO:0000256" key="2">
    <source>
        <dbReference type="SAM" id="Phobius"/>
    </source>
</evidence>
<keyword evidence="4" id="KW-1185">Reference proteome</keyword>